<gene>
    <name evidence="5" type="ORF">EOE67_14870</name>
</gene>
<comment type="catalytic activity">
    <reaction evidence="1">
        <text>ATP + protein L-histidine = ADP + protein N-phospho-L-histidine.</text>
        <dbReference type="EC" id="2.7.13.3"/>
    </reaction>
</comment>
<dbReference type="InterPro" id="IPR003594">
    <property type="entry name" value="HATPase_dom"/>
</dbReference>
<accession>A0A437QJ95</accession>
<dbReference type="Pfam" id="PF02518">
    <property type="entry name" value="HATPase_c"/>
    <property type="match status" value="1"/>
</dbReference>
<dbReference type="PROSITE" id="PS50109">
    <property type="entry name" value="HIS_KIN"/>
    <property type="match status" value="1"/>
</dbReference>
<keyword evidence="3" id="KW-0472">Membrane</keyword>
<dbReference type="PANTHER" id="PTHR43065:SF51">
    <property type="entry name" value="HISTIDINE KINASE"/>
    <property type="match status" value="1"/>
</dbReference>
<dbReference type="GO" id="GO:0005524">
    <property type="term" value="F:ATP binding"/>
    <property type="evidence" value="ECO:0007669"/>
    <property type="project" value="UniProtKB-KW"/>
</dbReference>
<dbReference type="AlphaFoldDB" id="A0A437QJ95"/>
<dbReference type="SMART" id="SM00387">
    <property type="entry name" value="HATPase_c"/>
    <property type="match status" value="1"/>
</dbReference>
<keyword evidence="5" id="KW-0547">Nucleotide-binding</keyword>
<organism evidence="5 6">
    <name type="scientific">Rheinheimera riviphila</name>
    <dbReference type="NCBI Taxonomy" id="1834037"/>
    <lineage>
        <taxon>Bacteria</taxon>
        <taxon>Pseudomonadati</taxon>
        <taxon>Pseudomonadota</taxon>
        <taxon>Gammaproteobacteria</taxon>
        <taxon>Chromatiales</taxon>
        <taxon>Chromatiaceae</taxon>
        <taxon>Rheinheimera</taxon>
    </lineage>
</organism>
<keyword evidence="3" id="KW-1133">Transmembrane helix</keyword>
<dbReference type="Gene3D" id="1.10.287.130">
    <property type="match status" value="1"/>
</dbReference>
<dbReference type="Gene3D" id="3.30.565.10">
    <property type="entry name" value="Histidine kinase-like ATPase, C-terminal domain"/>
    <property type="match status" value="1"/>
</dbReference>
<dbReference type="OrthoDB" id="1931120at2"/>
<dbReference type="InterPro" id="IPR004358">
    <property type="entry name" value="Sig_transdc_His_kin-like_C"/>
</dbReference>
<feature type="transmembrane region" description="Helical" evidence="3">
    <location>
        <begin position="59"/>
        <end position="78"/>
    </location>
</feature>
<comment type="caution">
    <text evidence="5">The sequence shown here is derived from an EMBL/GenBank/DDBJ whole genome shotgun (WGS) entry which is preliminary data.</text>
</comment>
<protein>
    <recommendedName>
        <fullName evidence="2">histidine kinase</fullName>
        <ecNumber evidence="2">2.7.13.3</ecNumber>
    </recommendedName>
</protein>
<dbReference type="GO" id="GO:0004673">
    <property type="term" value="F:protein histidine kinase activity"/>
    <property type="evidence" value="ECO:0007669"/>
    <property type="project" value="UniProtKB-EC"/>
</dbReference>
<keyword evidence="5" id="KW-0067">ATP-binding</keyword>
<dbReference type="InterPro" id="IPR036890">
    <property type="entry name" value="HATPase_C_sf"/>
</dbReference>
<keyword evidence="3" id="KW-0812">Transmembrane</keyword>
<dbReference type="PRINTS" id="PR00344">
    <property type="entry name" value="BCTRLSENSOR"/>
</dbReference>
<dbReference type="InterPro" id="IPR035965">
    <property type="entry name" value="PAS-like_dom_sf"/>
</dbReference>
<reference evidence="5 6" key="1">
    <citation type="submission" date="2019-01" db="EMBL/GenBank/DDBJ databases">
        <authorList>
            <person name="Chen W.-M."/>
        </authorList>
    </citation>
    <scope>NUCLEOTIDE SEQUENCE [LARGE SCALE GENOMIC DNA]</scope>
    <source>
        <strain evidence="5 6">KYPC3</strain>
    </source>
</reference>
<dbReference type="Gene3D" id="3.30.450.20">
    <property type="entry name" value="PAS domain"/>
    <property type="match status" value="1"/>
</dbReference>
<evidence type="ECO:0000313" key="6">
    <source>
        <dbReference type="Proteomes" id="UP000283077"/>
    </source>
</evidence>
<evidence type="ECO:0000259" key="4">
    <source>
        <dbReference type="PROSITE" id="PS50109"/>
    </source>
</evidence>
<evidence type="ECO:0000256" key="3">
    <source>
        <dbReference type="SAM" id="Phobius"/>
    </source>
</evidence>
<dbReference type="PANTHER" id="PTHR43065">
    <property type="entry name" value="SENSOR HISTIDINE KINASE"/>
    <property type="match status" value="1"/>
</dbReference>
<proteinExistence type="predicted"/>
<keyword evidence="6" id="KW-1185">Reference proteome</keyword>
<sequence>MRRASGQLIGQSIGQRFSLLRLFSFSGQLALVQLLVLTPLLALALLLPWLLSEPQQTTTLYLLWAMLLLLAVLLHLLLQRVNNGLQQEIAALNLHADNLQDQAFNSRANRQQIRMLTPLADALDTMSAELSRQRATLYQRELLLDTVLQSSPSALVLTDDHNRVLLTNPAARQLFLHGQKFDGRVLDDVLAQWPELQLAFSGYLQQPQQGLLHLETRDVAFNGNQSQGQGAAIWHLSSSQFMLNQRQHFLYLLKPMTAEIQREELNAWKKLLRVIGHELNNSLAPLSSLAYSGQQLLEKQVLETQSPEKQAADLATLQPLRQILATISERSQHLNQFLQAYIQFAKLPPPKRDTVNWPRLINQLHDHFEFELDGELPKLAWQLDQSQLMQLLLNVLKNAHESGSDPAQIRLFIQETPQLLIIELQDAGGGLSAEVLEHALLPFYTTKTQGSGIGLTLCRDVAEAHGGGFCLRNQPPGLLVQVSLPWLANTV</sequence>
<feature type="transmembrane region" description="Helical" evidence="3">
    <location>
        <begin position="20"/>
        <end position="47"/>
    </location>
</feature>
<evidence type="ECO:0000256" key="1">
    <source>
        <dbReference type="ARBA" id="ARBA00000085"/>
    </source>
</evidence>
<dbReference type="InterPro" id="IPR005467">
    <property type="entry name" value="His_kinase_dom"/>
</dbReference>
<evidence type="ECO:0000256" key="2">
    <source>
        <dbReference type="ARBA" id="ARBA00012438"/>
    </source>
</evidence>
<dbReference type="EC" id="2.7.13.3" evidence="2"/>
<feature type="domain" description="Histidine kinase" evidence="4">
    <location>
        <begin position="274"/>
        <end position="488"/>
    </location>
</feature>
<name>A0A437QJ95_9GAMM</name>
<dbReference type="SUPFAM" id="SSF55874">
    <property type="entry name" value="ATPase domain of HSP90 chaperone/DNA topoisomerase II/histidine kinase"/>
    <property type="match status" value="1"/>
</dbReference>
<dbReference type="SUPFAM" id="SSF55785">
    <property type="entry name" value="PYP-like sensor domain (PAS domain)"/>
    <property type="match status" value="1"/>
</dbReference>
<dbReference type="EMBL" id="SACS01000017">
    <property type="protein sequence ID" value="RVU34576.1"/>
    <property type="molecule type" value="Genomic_DNA"/>
</dbReference>
<evidence type="ECO:0000313" key="5">
    <source>
        <dbReference type="EMBL" id="RVU34576.1"/>
    </source>
</evidence>
<dbReference type="Proteomes" id="UP000283077">
    <property type="component" value="Unassembled WGS sequence"/>
</dbReference>